<proteinExistence type="predicted"/>
<sequence length="244" mass="26885">MDLNPEPNETADYYEVYNAGSDTTLVAFGGLGHAIGQPMFEFRKTLQPLNVNLVFFRDVTRGWYHHPVDGFGDTFADKAKRIEEIIGGLGSKKVLFLGSSAGGFAALMFAGLVRGVDDCLLFGPQVFIDPKTRNLLGDKRWPKLTNAITAEKYMNVWDVVETLPERIRIIAGTSCAPDMTHALYAGMAAKVDVHVLTRAGHNPAKEMRSGGILGDVLAEFRDGETLRDRENVRIAKRMAALKKL</sequence>
<name>A0A238KT39_9RHOB</name>
<evidence type="ECO:0000313" key="2">
    <source>
        <dbReference type="Proteomes" id="UP000202922"/>
    </source>
</evidence>
<dbReference type="RefSeq" id="WP_093967998.1">
    <property type="nucleotide sequence ID" value="NZ_FXYE01000002.1"/>
</dbReference>
<dbReference type="InterPro" id="IPR029058">
    <property type="entry name" value="AB_hydrolase_fold"/>
</dbReference>
<dbReference type="Proteomes" id="UP000202922">
    <property type="component" value="Unassembled WGS sequence"/>
</dbReference>
<dbReference type="SUPFAM" id="SSF53474">
    <property type="entry name" value="alpha/beta-Hydrolases"/>
    <property type="match status" value="1"/>
</dbReference>
<evidence type="ECO:0008006" key="3">
    <source>
        <dbReference type="Google" id="ProtNLM"/>
    </source>
</evidence>
<dbReference type="EMBL" id="FXYE01000002">
    <property type="protein sequence ID" value="SMX45888.1"/>
    <property type="molecule type" value="Genomic_DNA"/>
</dbReference>
<protein>
    <recommendedName>
        <fullName evidence="3">Alpha/beta hydrolase</fullName>
    </recommendedName>
</protein>
<dbReference type="Gene3D" id="3.40.50.1820">
    <property type="entry name" value="alpha/beta hydrolase"/>
    <property type="match status" value="1"/>
</dbReference>
<keyword evidence="2" id="KW-1185">Reference proteome</keyword>
<dbReference type="AlphaFoldDB" id="A0A238KT39"/>
<accession>A0A238KT39</accession>
<evidence type="ECO:0000313" key="1">
    <source>
        <dbReference type="EMBL" id="SMX45888.1"/>
    </source>
</evidence>
<gene>
    <name evidence="1" type="ORF">COL8621_02916</name>
</gene>
<organism evidence="1 2">
    <name type="scientific">Actibacterium lipolyticum</name>
    <dbReference type="NCBI Taxonomy" id="1524263"/>
    <lineage>
        <taxon>Bacteria</taxon>
        <taxon>Pseudomonadati</taxon>
        <taxon>Pseudomonadota</taxon>
        <taxon>Alphaproteobacteria</taxon>
        <taxon>Rhodobacterales</taxon>
        <taxon>Roseobacteraceae</taxon>
        <taxon>Actibacterium</taxon>
    </lineage>
</organism>
<dbReference type="OrthoDB" id="7847842at2"/>
<reference evidence="2" key="1">
    <citation type="submission" date="2017-05" db="EMBL/GenBank/DDBJ databases">
        <authorList>
            <person name="Rodrigo-Torres L."/>
            <person name="Arahal R. D."/>
            <person name="Lucena T."/>
        </authorList>
    </citation>
    <scope>NUCLEOTIDE SEQUENCE [LARGE SCALE GENOMIC DNA]</scope>
    <source>
        <strain evidence="2">CECT 8621</strain>
    </source>
</reference>